<comment type="subcellular location">
    <subcellularLocation>
        <location evidence="1">Membrane</location>
    </subcellularLocation>
</comment>
<dbReference type="PANTHER" id="PTHR35371:SF1">
    <property type="entry name" value="BLR7753 PROTEIN"/>
    <property type="match status" value="1"/>
</dbReference>
<dbReference type="InterPro" id="IPR023352">
    <property type="entry name" value="MAPEG-like_dom_sf"/>
</dbReference>
<dbReference type="InParanoid" id="A0A165L5T8"/>
<reference evidence="6 7" key="1">
    <citation type="journal article" date="2016" name="Mol. Biol. Evol.">
        <title>Comparative Genomics of Early-Diverging Mushroom-Forming Fungi Provides Insights into the Origins of Lignocellulose Decay Capabilities.</title>
        <authorList>
            <person name="Nagy L.G."/>
            <person name="Riley R."/>
            <person name="Tritt A."/>
            <person name="Adam C."/>
            <person name="Daum C."/>
            <person name="Floudas D."/>
            <person name="Sun H."/>
            <person name="Yadav J.S."/>
            <person name="Pangilinan J."/>
            <person name="Larsson K.H."/>
            <person name="Matsuura K."/>
            <person name="Barry K."/>
            <person name="Labutti K."/>
            <person name="Kuo R."/>
            <person name="Ohm R.A."/>
            <person name="Bhattacharya S.S."/>
            <person name="Shirouzu T."/>
            <person name="Yoshinaga Y."/>
            <person name="Martin F.M."/>
            <person name="Grigoriev I.V."/>
            <person name="Hibbett D.S."/>
        </authorList>
    </citation>
    <scope>NUCLEOTIDE SEQUENCE [LARGE SCALE GENOMIC DNA]</scope>
    <source>
        <strain evidence="6 7">HHB12029</strain>
    </source>
</reference>
<keyword evidence="4 5" id="KW-0472">Membrane</keyword>
<dbReference type="OrthoDB" id="2122304at2759"/>
<dbReference type="InterPro" id="IPR001129">
    <property type="entry name" value="Membr-assoc_MAPEG"/>
</dbReference>
<dbReference type="SUPFAM" id="SSF161084">
    <property type="entry name" value="MAPEG domain-like"/>
    <property type="match status" value="1"/>
</dbReference>
<evidence type="ECO:0000256" key="5">
    <source>
        <dbReference type="SAM" id="Phobius"/>
    </source>
</evidence>
<dbReference type="Gene3D" id="1.20.120.550">
    <property type="entry name" value="Membrane associated eicosanoid/glutathione metabolism-like domain"/>
    <property type="match status" value="1"/>
</dbReference>
<dbReference type="Proteomes" id="UP000077266">
    <property type="component" value="Unassembled WGS sequence"/>
</dbReference>
<evidence type="ECO:0000256" key="2">
    <source>
        <dbReference type="ARBA" id="ARBA00022692"/>
    </source>
</evidence>
<sequence length="156" mass="17146">MDALLSMPGLSMYSIPAAWLSLFLPFNQRFGMITNRIGYNNVTPRHNAAALKTDPTLPKDFVEKCAKLEGAHQNGLETFPVWVAAVLAGNFAGLETQTMNTASIAFVVSRFAYNYIYVNGKTNSQGYVRTGTWATSIGICMWVLVKAGNKLRARGF</sequence>
<proteinExistence type="predicted"/>
<accession>A0A165L5T8</accession>
<name>A0A165L5T8_EXIGL</name>
<keyword evidence="7" id="KW-1185">Reference proteome</keyword>
<dbReference type="AlphaFoldDB" id="A0A165L5T8"/>
<dbReference type="EMBL" id="KV425931">
    <property type="protein sequence ID" value="KZV97392.1"/>
    <property type="molecule type" value="Genomic_DNA"/>
</dbReference>
<evidence type="ECO:0008006" key="8">
    <source>
        <dbReference type="Google" id="ProtNLM"/>
    </source>
</evidence>
<evidence type="ECO:0000256" key="4">
    <source>
        <dbReference type="ARBA" id="ARBA00023136"/>
    </source>
</evidence>
<gene>
    <name evidence="6" type="ORF">EXIGLDRAFT_731093</name>
</gene>
<dbReference type="GO" id="GO:0016020">
    <property type="term" value="C:membrane"/>
    <property type="evidence" value="ECO:0007669"/>
    <property type="project" value="UniProtKB-SubCell"/>
</dbReference>
<feature type="transmembrane region" description="Helical" evidence="5">
    <location>
        <begin position="6"/>
        <end position="26"/>
    </location>
</feature>
<dbReference type="PANTHER" id="PTHR35371">
    <property type="entry name" value="INNER MEMBRANE PROTEIN"/>
    <property type="match status" value="1"/>
</dbReference>
<organism evidence="6 7">
    <name type="scientific">Exidia glandulosa HHB12029</name>
    <dbReference type="NCBI Taxonomy" id="1314781"/>
    <lineage>
        <taxon>Eukaryota</taxon>
        <taxon>Fungi</taxon>
        <taxon>Dikarya</taxon>
        <taxon>Basidiomycota</taxon>
        <taxon>Agaricomycotina</taxon>
        <taxon>Agaricomycetes</taxon>
        <taxon>Auriculariales</taxon>
        <taxon>Exidiaceae</taxon>
        <taxon>Exidia</taxon>
    </lineage>
</organism>
<keyword evidence="2 5" id="KW-0812">Transmembrane</keyword>
<evidence type="ECO:0000256" key="3">
    <source>
        <dbReference type="ARBA" id="ARBA00022989"/>
    </source>
</evidence>
<evidence type="ECO:0000313" key="7">
    <source>
        <dbReference type="Proteomes" id="UP000077266"/>
    </source>
</evidence>
<protein>
    <recommendedName>
        <fullName evidence="8">Membrane-associated proteins in eicosanoid and glutathione metabolism</fullName>
    </recommendedName>
</protein>
<evidence type="ECO:0000313" key="6">
    <source>
        <dbReference type="EMBL" id="KZV97392.1"/>
    </source>
</evidence>
<keyword evidence="3 5" id="KW-1133">Transmembrane helix</keyword>
<dbReference type="Pfam" id="PF01124">
    <property type="entry name" value="MAPEG"/>
    <property type="match status" value="1"/>
</dbReference>
<evidence type="ECO:0000256" key="1">
    <source>
        <dbReference type="ARBA" id="ARBA00004370"/>
    </source>
</evidence>